<evidence type="ECO:0000313" key="2">
    <source>
        <dbReference type="EMBL" id="BDE97503.1"/>
    </source>
</evidence>
<evidence type="ECO:0000313" key="3">
    <source>
        <dbReference type="Proteomes" id="UP001320544"/>
    </source>
</evidence>
<dbReference type="EMBL" id="AP025564">
    <property type="protein sequence ID" value="BDE97503.1"/>
    <property type="molecule type" value="Genomic_DNA"/>
</dbReference>
<name>A0ABM7WMC2_9ACTN</name>
<sequence length="748" mass="78501">MAVVLDALKNMVARSMRMAIRRAPRPIPGESLSRHRRRSVFYAEEGFSTVGMVFALLITLSLIFTTAQVYEIETTSSHVQNVADAAALAAENEVAEFSIVVRLCDALVLTMSLTGIATMGLGIAALCTPATAPLADKLIKAATDVIDARNTFARRAASGLNRFQAFLPFLAAANATSIVQANSDVSAGTEYFGFAVVLPIEGDAIEVGSLDSAKELANNVEENEARIKEAAEAAEEASGEAKAEKEKAFMADCGNDPGYCMYERAGHLAGLSAKDNPLYRSVDTWSFSVALKRAQAYYPARLAQEAPEGASVEEQARSALRTRYYRFAVEEIGKGYVREDEDSFETRFPLLPKNTEQMRRTDLFTEAVYPVTIDSEGGAVMHAWAGCPGVSGGQAAGAGSLAQMEAGRFVTCSACGFTAASLGKVASASTSIDNGFEYHYNIVAEAADAYQKAREKARPYAEEVKTLTKDLLDDVDGALFDAISYRIESRPPGRYGAVAFAADLADVSAATRFPSVFVKGNASVGARAAVSAAALASDDPSEGETVITALLDNVDADVAGGAAMPLGIVLDLWSALLSCYAGGMESLERGIESALSQMPLASESGLGTWAANAFSNAVGSLGLSPAELDSPKPVLVNTAHVLASDASGFSSALLKAKEDCVALGDAAGADLFTTALSVFESSSLEALDGFERGIEIAVIEPFGEAGPSIPLTLALPPAVTSIAGRAVQGSIDKMRAVYAQAGGVRRWE</sequence>
<organism evidence="2 3">
    <name type="scientific">Raoultibacter timonensis</name>
    <dbReference type="NCBI Taxonomy" id="1907662"/>
    <lineage>
        <taxon>Bacteria</taxon>
        <taxon>Bacillati</taxon>
        <taxon>Actinomycetota</taxon>
        <taxon>Coriobacteriia</taxon>
        <taxon>Eggerthellales</taxon>
        <taxon>Eggerthellaceae</taxon>
        <taxon>Raoultibacter</taxon>
    </lineage>
</organism>
<keyword evidence="3" id="KW-1185">Reference proteome</keyword>
<reference evidence="2 3" key="1">
    <citation type="submission" date="2022-01" db="EMBL/GenBank/DDBJ databases">
        <title>Novel bile acid biosynthetic pathways are enriched in the microbiome of centenarians.</title>
        <authorList>
            <person name="Sato Y."/>
            <person name="Atarashi K."/>
            <person name="Plichta R.D."/>
            <person name="Arai Y."/>
            <person name="Sasajima S."/>
            <person name="Kearney M.S."/>
            <person name="Suda W."/>
            <person name="Takeshita K."/>
            <person name="Sasaki T."/>
            <person name="Okamoto S."/>
            <person name="Skelly N.A."/>
            <person name="Okamura Y."/>
            <person name="Vlamakis H."/>
            <person name="Li Y."/>
            <person name="Tanoue T."/>
            <person name="Takei H."/>
            <person name="Nittono H."/>
            <person name="Narushima S."/>
            <person name="Irie J."/>
            <person name="Itoh H."/>
            <person name="Moriya K."/>
            <person name="Sugiura Y."/>
            <person name="Suematsu M."/>
            <person name="Moritoki N."/>
            <person name="Shibata S."/>
            <person name="Littman R.D."/>
            <person name="Fischbach A.M."/>
            <person name="Uwamino Y."/>
            <person name="Inoue T."/>
            <person name="Honda A."/>
            <person name="Hattori M."/>
            <person name="Murai T."/>
            <person name="Xavier J.R."/>
            <person name="Hirose N."/>
            <person name="Honda K."/>
        </authorList>
    </citation>
    <scope>NUCLEOTIDE SEQUENCE [LARGE SCALE GENOMIC DNA]</scope>
    <source>
        <strain evidence="2 3">CE91-St30</strain>
    </source>
</reference>
<gene>
    <name evidence="2" type="ORF">CE91St30_28360</name>
</gene>
<evidence type="ECO:0000256" key="1">
    <source>
        <dbReference type="SAM" id="Coils"/>
    </source>
</evidence>
<evidence type="ECO:0008006" key="4">
    <source>
        <dbReference type="Google" id="ProtNLM"/>
    </source>
</evidence>
<feature type="coiled-coil region" evidence="1">
    <location>
        <begin position="210"/>
        <end position="247"/>
    </location>
</feature>
<accession>A0ABM7WMC2</accession>
<dbReference type="RefSeq" id="WP_244386822.1">
    <property type="nucleotide sequence ID" value="NZ_AP025564.1"/>
</dbReference>
<keyword evidence="1" id="KW-0175">Coiled coil</keyword>
<proteinExistence type="predicted"/>
<protein>
    <recommendedName>
        <fullName evidence="4">Molybdenum cofactor biosynthesis enzyme</fullName>
    </recommendedName>
</protein>
<dbReference type="Proteomes" id="UP001320544">
    <property type="component" value="Chromosome"/>
</dbReference>